<dbReference type="EMBL" id="JAWJWE010000060">
    <property type="protein sequence ID" value="KAK6616776.1"/>
    <property type="molecule type" value="Genomic_DNA"/>
</dbReference>
<comment type="caution">
    <text evidence="1">The sequence shown here is derived from an EMBL/GenBank/DDBJ whole genome shotgun (WGS) entry which is preliminary data.</text>
</comment>
<feature type="non-terminal residue" evidence="1">
    <location>
        <position position="99"/>
    </location>
</feature>
<sequence>MVWNAKSIAVAAVSGSFNTDHENPGDGHVEVSRQIVPISAAGLQGLALRIGARRARRGSGPVVQGTVPEAVKKFRVRSPRSTSAAILPVAAEDSAVRSR</sequence>
<reference evidence="1 2" key="1">
    <citation type="submission" date="2023-10" db="EMBL/GenBank/DDBJ databases">
        <title>Genomes of two closely related lineages of the louse Polyplax serrata with different host specificities.</title>
        <authorList>
            <person name="Martinu J."/>
            <person name="Tarabai H."/>
            <person name="Stefka J."/>
            <person name="Hypsa V."/>
        </authorList>
    </citation>
    <scope>NUCLEOTIDE SEQUENCE [LARGE SCALE GENOMIC DNA]</scope>
    <source>
        <strain evidence="1">HR10_N</strain>
    </source>
</reference>
<accession>A0AAN8S6A5</accession>
<organism evidence="1 2">
    <name type="scientific">Polyplax serrata</name>
    <name type="common">Common mouse louse</name>
    <dbReference type="NCBI Taxonomy" id="468196"/>
    <lineage>
        <taxon>Eukaryota</taxon>
        <taxon>Metazoa</taxon>
        <taxon>Ecdysozoa</taxon>
        <taxon>Arthropoda</taxon>
        <taxon>Hexapoda</taxon>
        <taxon>Insecta</taxon>
        <taxon>Pterygota</taxon>
        <taxon>Neoptera</taxon>
        <taxon>Paraneoptera</taxon>
        <taxon>Psocodea</taxon>
        <taxon>Troctomorpha</taxon>
        <taxon>Phthiraptera</taxon>
        <taxon>Anoplura</taxon>
        <taxon>Polyplacidae</taxon>
        <taxon>Polyplax</taxon>
    </lineage>
</organism>
<dbReference type="Proteomes" id="UP001372834">
    <property type="component" value="Unassembled WGS sequence"/>
</dbReference>
<proteinExistence type="predicted"/>
<evidence type="ECO:0000313" key="2">
    <source>
        <dbReference type="Proteomes" id="UP001372834"/>
    </source>
</evidence>
<dbReference type="AlphaFoldDB" id="A0AAN8S6A5"/>
<protein>
    <submittedName>
        <fullName evidence="1">Uncharacterized protein</fullName>
    </submittedName>
</protein>
<evidence type="ECO:0000313" key="1">
    <source>
        <dbReference type="EMBL" id="KAK6616776.1"/>
    </source>
</evidence>
<name>A0AAN8S6A5_POLSC</name>
<gene>
    <name evidence="1" type="ORF">RUM43_015114</name>
</gene>